<name>A0A8D5JDX3_9BACT</name>
<dbReference type="InterPro" id="IPR050491">
    <property type="entry name" value="AmpC-like"/>
</dbReference>
<protein>
    <recommendedName>
        <fullName evidence="1">Beta-lactamase-related domain-containing protein</fullName>
    </recommendedName>
</protein>
<evidence type="ECO:0000259" key="1">
    <source>
        <dbReference type="Pfam" id="PF00144"/>
    </source>
</evidence>
<evidence type="ECO:0000313" key="2">
    <source>
        <dbReference type="EMBL" id="BCL61728.1"/>
    </source>
</evidence>
<reference evidence="2" key="1">
    <citation type="submission" date="2020-09" db="EMBL/GenBank/DDBJ databases">
        <title>Desulfogranum mesoprofundum gen. nov., sp. nov., a novel mesophilic, sulfate-reducing chemolithoautotroph isolated from a deep-sea hydrothermal vent chimney in the Suiyo Seamount.</title>
        <authorList>
            <person name="Hashimoto Y."/>
            <person name="Nakagawa S."/>
        </authorList>
    </citation>
    <scope>NUCLEOTIDE SEQUENCE</scope>
    <source>
        <strain evidence="2">KT2</strain>
    </source>
</reference>
<sequence>MRQKISQLIEKQMKENDIVGLSIAVVDGQKTVWADGFGWADRKNKIRAAPETVYRVGSITKLFTATAAMQLAEQGKLDIDQPLKKVLPQFSMKSRFKKAGNITPRNIMTHHSGLPTDYNRGMWAKEPEDFTRLVDLLRDEYTAYPPDTIFCYSNIGMTLLGHSIQKVSGQPYSEFIDRKLLTPLKMYNSYIFKTLPDTPQSSKGYSHDEESTIIPLRDLPAGGLNSTVLDLANFTKMVFAGGRFGRQQIIRKETLDKMLHFQDGNAPFDLGRQMGLGWFLEQQSNEKPNLKAMHGGDTFLFHSMLITLPRYELAVIVLANSESSANSVHDIAEDALEMALETKTGIKRKAAVKLSDTELPTRPEDLISFPGYYSTGDTIVQITRDDDQLKLISDDDTLNLVLREDGRYHLQYKLLGLFSIDVDGLDELAITHTRIKDREVLLARFHGQNMFFGEKIVPGPIPASWKSRTGVYKMVHPTSGLMFNDLQLKLEHGFLVLQYTIKLPYREEAEESGQITLETAGDQLAVIHGLGPGTGDVVRAVYRNGEELLSWSGFLFHRVQ</sequence>
<dbReference type="Proteomes" id="UP000826725">
    <property type="component" value="Chromosome"/>
</dbReference>
<dbReference type="PANTHER" id="PTHR46825:SF9">
    <property type="entry name" value="BETA-LACTAMASE-RELATED DOMAIN-CONTAINING PROTEIN"/>
    <property type="match status" value="1"/>
</dbReference>
<organism evidence="2 3">
    <name type="scientific">Desulfomarina profundi</name>
    <dbReference type="NCBI Taxonomy" id="2772557"/>
    <lineage>
        <taxon>Bacteria</taxon>
        <taxon>Pseudomonadati</taxon>
        <taxon>Thermodesulfobacteriota</taxon>
        <taxon>Desulfobulbia</taxon>
        <taxon>Desulfobulbales</taxon>
        <taxon>Desulfobulbaceae</taxon>
        <taxon>Desulfomarina</taxon>
    </lineage>
</organism>
<evidence type="ECO:0000313" key="3">
    <source>
        <dbReference type="Proteomes" id="UP000826725"/>
    </source>
</evidence>
<keyword evidence="3" id="KW-1185">Reference proteome</keyword>
<dbReference type="EMBL" id="AP024086">
    <property type="protein sequence ID" value="BCL61728.1"/>
    <property type="molecule type" value="Genomic_DNA"/>
</dbReference>
<feature type="domain" description="Beta-lactamase-related" evidence="1">
    <location>
        <begin position="6"/>
        <end position="330"/>
    </location>
</feature>
<dbReference type="InterPro" id="IPR001466">
    <property type="entry name" value="Beta-lactam-related"/>
</dbReference>
<gene>
    <name evidence="2" type="ORF">DGMP_24210</name>
</gene>
<dbReference type="KEGG" id="dbk:DGMP_24210"/>
<accession>A0A8D5JDX3</accession>
<dbReference type="AlphaFoldDB" id="A0A8D5JDX3"/>
<dbReference type="PANTHER" id="PTHR46825">
    <property type="entry name" value="D-ALANYL-D-ALANINE-CARBOXYPEPTIDASE/ENDOPEPTIDASE AMPH"/>
    <property type="match status" value="1"/>
</dbReference>
<dbReference type="Pfam" id="PF00144">
    <property type="entry name" value="Beta-lactamase"/>
    <property type="match status" value="1"/>
</dbReference>
<proteinExistence type="predicted"/>